<dbReference type="SMART" id="SM00165">
    <property type="entry name" value="UBA"/>
    <property type="match status" value="2"/>
</dbReference>
<keyword evidence="5" id="KW-1185">Reference proteome</keyword>
<dbReference type="Gene3D" id="1.10.8.10">
    <property type="entry name" value="DNA helicase RuvA subunit, C-terminal domain"/>
    <property type="match status" value="1"/>
</dbReference>
<name>D8QQC3_SELML</name>
<evidence type="ECO:0000259" key="2">
    <source>
        <dbReference type="PROSITE" id="PS50030"/>
    </source>
</evidence>
<feature type="domain" description="UBA" evidence="2">
    <location>
        <begin position="290"/>
        <end position="330"/>
    </location>
</feature>
<dbReference type="Pfam" id="PF00627">
    <property type="entry name" value="UBA"/>
    <property type="match status" value="1"/>
</dbReference>
<dbReference type="PANTHER" id="PTHR12948">
    <property type="entry name" value="NEDD8 ULTIMATE BUSTER-1 BS4 PROTEIN"/>
    <property type="match status" value="1"/>
</dbReference>
<dbReference type="FunCoup" id="D8QQC3">
    <property type="interactions" value="2518"/>
</dbReference>
<dbReference type="InterPro" id="IPR009060">
    <property type="entry name" value="UBA-like_sf"/>
</dbReference>
<evidence type="ECO:0000259" key="3">
    <source>
        <dbReference type="PROSITE" id="PS50053"/>
    </source>
</evidence>
<dbReference type="PROSITE" id="PS50053">
    <property type="entry name" value="UBIQUITIN_2"/>
    <property type="match status" value="1"/>
</dbReference>
<dbReference type="InterPro" id="IPR039749">
    <property type="entry name" value="NUB1"/>
</dbReference>
<feature type="domain" description="UBA" evidence="2">
    <location>
        <begin position="362"/>
        <end position="402"/>
    </location>
</feature>
<evidence type="ECO:0000256" key="1">
    <source>
        <dbReference type="SAM" id="MobiDB-lite"/>
    </source>
</evidence>
<dbReference type="STRING" id="88036.D8QQC3"/>
<feature type="domain" description="Ubiquitin-like" evidence="3">
    <location>
        <begin position="34"/>
        <end position="81"/>
    </location>
</feature>
<sequence length="556" mass="61289">MGGDGASAGDGEESALRVAGAWSGILRVPIQRWSVAELRAEASRVSGFDVQSINLISAGRNLRDADNLRDLGLHANSKLLMTRIGREQAAPVIRECEKAERLARIRAAAEAMASRSNEDFSSMGDYDLSLFNQNGEALHFKSDSDRRALVMGLILHAKARKLIEASQYREALEVLAFAEESFLLCDRSMIEHVDNLPFLQIDMVWCLFMLRDIGGLGVAKERLAEARRGLKRAHGANLERLRVLQGGFCPELAIYVRLELLEGVVAFHSGLVDAARASLEAAQQKFLKLQVPDESLVILADMGFTTKEAKRGLRVSGQDVDRAVEFVMEQRDIEKRKRAEDKQHRENLREQRRYGKTRSGKAVDLKQLNELVPLGYDKLLIAEALKQTDNNTGLAIDILTNPAHLEALQSVLSSSTTRRGVSNADVSALMQMGFSRERGKFMNEWWTLETTAALQSSGGVAQALEKLIAEGNSSNEAAVMGEGQEDEEQQEQAQEHGAAAEEDQAQVRDVEMEDEMAGNVTGDAYEEYDLEVTLEGNAIAEYLSLVEGSSSQPLRA</sequence>
<dbReference type="Gramene" id="EFJ38431">
    <property type="protein sequence ID" value="EFJ38431"/>
    <property type="gene ID" value="SELMODRAFT_73901"/>
</dbReference>
<evidence type="ECO:0000313" key="5">
    <source>
        <dbReference type="Proteomes" id="UP000001514"/>
    </source>
</evidence>
<dbReference type="InterPro" id="IPR029071">
    <property type="entry name" value="Ubiquitin-like_domsf"/>
</dbReference>
<dbReference type="EMBL" id="GL377565">
    <property type="protein sequence ID" value="EFJ38431.1"/>
    <property type="molecule type" value="Genomic_DNA"/>
</dbReference>
<dbReference type="GO" id="GO:0031593">
    <property type="term" value="F:polyubiquitin modification-dependent protein binding"/>
    <property type="evidence" value="ECO:0007669"/>
    <property type="project" value="UniProtKB-ARBA"/>
</dbReference>
<dbReference type="InterPro" id="IPR015940">
    <property type="entry name" value="UBA"/>
</dbReference>
<dbReference type="AlphaFoldDB" id="D8QQC3"/>
<dbReference type="Proteomes" id="UP000001514">
    <property type="component" value="Unassembled WGS sequence"/>
</dbReference>
<organism evidence="5">
    <name type="scientific">Selaginella moellendorffii</name>
    <name type="common">Spikemoss</name>
    <dbReference type="NCBI Taxonomy" id="88036"/>
    <lineage>
        <taxon>Eukaryota</taxon>
        <taxon>Viridiplantae</taxon>
        <taxon>Streptophyta</taxon>
        <taxon>Embryophyta</taxon>
        <taxon>Tracheophyta</taxon>
        <taxon>Lycopodiopsida</taxon>
        <taxon>Selaginellales</taxon>
        <taxon>Selaginellaceae</taxon>
        <taxon>Selaginella</taxon>
    </lineage>
</organism>
<dbReference type="PANTHER" id="PTHR12948:SF3">
    <property type="entry name" value="NEDD8 ULTIMATE BUSTER 1"/>
    <property type="match status" value="1"/>
</dbReference>
<feature type="region of interest" description="Disordered" evidence="1">
    <location>
        <begin position="335"/>
        <end position="356"/>
    </location>
</feature>
<protein>
    <recommendedName>
        <fullName evidence="6">UBA domain-containing protein</fullName>
    </recommendedName>
</protein>
<dbReference type="GO" id="GO:2000058">
    <property type="term" value="P:regulation of ubiquitin-dependent protein catabolic process"/>
    <property type="evidence" value="ECO:0000318"/>
    <property type="project" value="GO_Central"/>
</dbReference>
<dbReference type="KEGG" id="smo:SELMODRAFT_73901"/>
<dbReference type="eggNOG" id="KOG2561">
    <property type="taxonomic scope" value="Eukaryota"/>
</dbReference>
<feature type="region of interest" description="Disordered" evidence="1">
    <location>
        <begin position="480"/>
        <end position="514"/>
    </location>
</feature>
<proteinExistence type="predicted"/>
<dbReference type="InterPro" id="IPR000626">
    <property type="entry name" value="Ubiquitin-like_dom"/>
</dbReference>
<feature type="compositionally biased region" description="Basic and acidic residues" evidence="1">
    <location>
        <begin position="335"/>
        <end position="353"/>
    </location>
</feature>
<dbReference type="InParanoid" id="D8QQC3"/>
<reference evidence="4 5" key="1">
    <citation type="journal article" date="2011" name="Science">
        <title>The Selaginella genome identifies genetic changes associated with the evolution of vascular plants.</title>
        <authorList>
            <person name="Banks J.A."/>
            <person name="Nishiyama T."/>
            <person name="Hasebe M."/>
            <person name="Bowman J.L."/>
            <person name="Gribskov M."/>
            <person name="dePamphilis C."/>
            <person name="Albert V.A."/>
            <person name="Aono N."/>
            <person name="Aoyama T."/>
            <person name="Ambrose B.A."/>
            <person name="Ashton N.W."/>
            <person name="Axtell M.J."/>
            <person name="Barker E."/>
            <person name="Barker M.S."/>
            <person name="Bennetzen J.L."/>
            <person name="Bonawitz N.D."/>
            <person name="Chapple C."/>
            <person name="Cheng C."/>
            <person name="Correa L.G."/>
            <person name="Dacre M."/>
            <person name="DeBarry J."/>
            <person name="Dreyer I."/>
            <person name="Elias M."/>
            <person name="Engstrom E.M."/>
            <person name="Estelle M."/>
            <person name="Feng L."/>
            <person name="Finet C."/>
            <person name="Floyd S.K."/>
            <person name="Frommer W.B."/>
            <person name="Fujita T."/>
            <person name="Gramzow L."/>
            <person name="Gutensohn M."/>
            <person name="Harholt J."/>
            <person name="Hattori M."/>
            <person name="Heyl A."/>
            <person name="Hirai T."/>
            <person name="Hiwatashi Y."/>
            <person name="Ishikawa M."/>
            <person name="Iwata M."/>
            <person name="Karol K.G."/>
            <person name="Koehler B."/>
            <person name="Kolukisaoglu U."/>
            <person name="Kubo M."/>
            <person name="Kurata T."/>
            <person name="Lalonde S."/>
            <person name="Li K."/>
            <person name="Li Y."/>
            <person name="Litt A."/>
            <person name="Lyons E."/>
            <person name="Manning G."/>
            <person name="Maruyama T."/>
            <person name="Michael T.P."/>
            <person name="Mikami K."/>
            <person name="Miyazaki S."/>
            <person name="Morinaga S."/>
            <person name="Murata T."/>
            <person name="Mueller-Roeber B."/>
            <person name="Nelson D.R."/>
            <person name="Obara M."/>
            <person name="Oguri Y."/>
            <person name="Olmstead R.G."/>
            <person name="Onodera N."/>
            <person name="Petersen B.L."/>
            <person name="Pils B."/>
            <person name="Prigge M."/>
            <person name="Rensing S.A."/>
            <person name="Riano-Pachon D.M."/>
            <person name="Roberts A.W."/>
            <person name="Sato Y."/>
            <person name="Scheller H.V."/>
            <person name="Schulz B."/>
            <person name="Schulz C."/>
            <person name="Shakirov E.V."/>
            <person name="Shibagaki N."/>
            <person name="Shinohara N."/>
            <person name="Shippen D.E."/>
            <person name="Soerensen I."/>
            <person name="Sotooka R."/>
            <person name="Sugimoto N."/>
            <person name="Sugita M."/>
            <person name="Sumikawa N."/>
            <person name="Tanurdzic M."/>
            <person name="Theissen G."/>
            <person name="Ulvskov P."/>
            <person name="Wakazuki S."/>
            <person name="Weng J.K."/>
            <person name="Willats W.W."/>
            <person name="Wipf D."/>
            <person name="Wolf P.G."/>
            <person name="Yang L."/>
            <person name="Zimmer A.D."/>
            <person name="Zhu Q."/>
            <person name="Mitros T."/>
            <person name="Hellsten U."/>
            <person name="Loque D."/>
            <person name="Otillar R."/>
            <person name="Salamov A."/>
            <person name="Schmutz J."/>
            <person name="Shapiro H."/>
            <person name="Lindquist E."/>
            <person name="Lucas S."/>
            <person name="Rokhsar D."/>
            <person name="Grigoriev I.V."/>
        </authorList>
    </citation>
    <scope>NUCLEOTIDE SEQUENCE [LARGE SCALE GENOMIC DNA]</scope>
</reference>
<dbReference type="OMA" id="VWAAYKL"/>
<dbReference type="SUPFAM" id="SSF54236">
    <property type="entry name" value="Ubiquitin-like"/>
    <property type="match status" value="1"/>
</dbReference>
<dbReference type="CDD" id="cd14291">
    <property type="entry name" value="UBA1_NUB1_like"/>
    <property type="match status" value="1"/>
</dbReference>
<gene>
    <name evidence="4" type="ORF">SELMODRAFT_73901</name>
</gene>
<dbReference type="PROSITE" id="PS50030">
    <property type="entry name" value="UBA"/>
    <property type="match status" value="2"/>
</dbReference>
<dbReference type="HOGENOM" id="CLU_030806_1_0_1"/>
<accession>D8QQC3</accession>
<dbReference type="SUPFAM" id="SSF46934">
    <property type="entry name" value="UBA-like"/>
    <property type="match status" value="2"/>
</dbReference>
<evidence type="ECO:0008006" key="6">
    <source>
        <dbReference type="Google" id="ProtNLM"/>
    </source>
</evidence>
<evidence type="ECO:0000313" key="4">
    <source>
        <dbReference type="EMBL" id="EFJ38431.1"/>
    </source>
</evidence>